<comment type="similarity">
    <text evidence="3">Belongs to the lysine N(6)-hydroxylase/L-ornithine N(5)-oxygenase family.</text>
</comment>
<evidence type="ECO:0000256" key="5">
    <source>
        <dbReference type="ARBA" id="ARBA00016406"/>
    </source>
</evidence>
<evidence type="ECO:0000256" key="9">
    <source>
        <dbReference type="ARBA" id="ARBA00023002"/>
    </source>
</evidence>
<keyword evidence="7" id="KW-0274">FAD</keyword>
<proteinExistence type="inferred from homology"/>
<dbReference type="EMBL" id="BAABIG010000072">
    <property type="protein sequence ID" value="GAA4818566.1"/>
    <property type="molecule type" value="Genomic_DNA"/>
</dbReference>
<dbReference type="Pfam" id="PF13434">
    <property type="entry name" value="Lys_Orn_oxgnase"/>
    <property type="match status" value="1"/>
</dbReference>
<evidence type="ECO:0000256" key="7">
    <source>
        <dbReference type="ARBA" id="ARBA00022827"/>
    </source>
</evidence>
<dbReference type="PANTHER" id="PTHR42802">
    <property type="entry name" value="MONOOXYGENASE"/>
    <property type="match status" value="1"/>
</dbReference>
<organism evidence="16 17">
    <name type="scientific">Streptomyces ziwulingensis</name>
    <dbReference type="NCBI Taxonomy" id="1045501"/>
    <lineage>
        <taxon>Bacteria</taxon>
        <taxon>Bacillati</taxon>
        <taxon>Actinomycetota</taxon>
        <taxon>Actinomycetes</taxon>
        <taxon>Kitasatosporales</taxon>
        <taxon>Streptomycetaceae</taxon>
        <taxon>Streptomyces</taxon>
    </lineage>
</organism>
<evidence type="ECO:0000256" key="13">
    <source>
        <dbReference type="ARBA" id="ARBA00032493"/>
    </source>
</evidence>
<evidence type="ECO:0000256" key="14">
    <source>
        <dbReference type="ARBA" id="ARBA00032738"/>
    </source>
</evidence>
<dbReference type="EC" id="1.14.13.59" evidence="4"/>
<dbReference type="PRINTS" id="PR00368">
    <property type="entry name" value="FADPNR"/>
</dbReference>
<comment type="cofactor">
    <cofactor evidence="1">
        <name>FAD</name>
        <dbReference type="ChEBI" id="CHEBI:57692"/>
    </cofactor>
</comment>
<dbReference type="RefSeq" id="WP_345623569.1">
    <property type="nucleotide sequence ID" value="NZ_BAABIG010000072.1"/>
</dbReference>
<keyword evidence="10" id="KW-0503">Monooxygenase</keyword>
<comment type="catalytic activity">
    <reaction evidence="15">
        <text>L-lysine + NADPH + O2 = N(6)-hydroxy-L-lysine + NADP(+) + H2O</text>
        <dbReference type="Rhea" id="RHEA:23228"/>
        <dbReference type="ChEBI" id="CHEBI:15377"/>
        <dbReference type="ChEBI" id="CHEBI:15379"/>
        <dbReference type="ChEBI" id="CHEBI:32551"/>
        <dbReference type="ChEBI" id="CHEBI:57783"/>
        <dbReference type="ChEBI" id="CHEBI:57820"/>
        <dbReference type="ChEBI" id="CHEBI:58349"/>
        <dbReference type="EC" id="1.14.13.59"/>
    </reaction>
</comment>
<evidence type="ECO:0000256" key="1">
    <source>
        <dbReference type="ARBA" id="ARBA00001974"/>
    </source>
</evidence>
<comment type="pathway">
    <text evidence="2">Siderophore biosynthesis.</text>
</comment>
<keyword evidence="17" id="KW-1185">Reference proteome</keyword>
<dbReference type="Proteomes" id="UP001501265">
    <property type="component" value="Unassembled WGS sequence"/>
</dbReference>
<evidence type="ECO:0000256" key="2">
    <source>
        <dbReference type="ARBA" id="ARBA00004924"/>
    </source>
</evidence>
<evidence type="ECO:0000256" key="3">
    <source>
        <dbReference type="ARBA" id="ARBA00007588"/>
    </source>
</evidence>
<evidence type="ECO:0000313" key="17">
    <source>
        <dbReference type="Proteomes" id="UP001501265"/>
    </source>
</evidence>
<evidence type="ECO:0000256" key="6">
    <source>
        <dbReference type="ARBA" id="ARBA00022630"/>
    </source>
</evidence>
<reference evidence="17" key="1">
    <citation type="journal article" date="2019" name="Int. J. Syst. Evol. Microbiol.">
        <title>The Global Catalogue of Microorganisms (GCM) 10K type strain sequencing project: providing services to taxonomists for standard genome sequencing and annotation.</title>
        <authorList>
            <consortium name="The Broad Institute Genomics Platform"/>
            <consortium name="The Broad Institute Genome Sequencing Center for Infectious Disease"/>
            <person name="Wu L."/>
            <person name="Ma J."/>
        </authorList>
    </citation>
    <scope>NUCLEOTIDE SEQUENCE [LARGE SCALE GENOMIC DNA]</scope>
    <source>
        <strain evidence="17">JCM 18081</strain>
    </source>
</reference>
<evidence type="ECO:0000256" key="10">
    <source>
        <dbReference type="ARBA" id="ARBA00023033"/>
    </source>
</evidence>
<dbReference type="PANTHER" id="PTHR42802:SF1">
    <property type="entry name" value="L-ORNITHINE N(5)-MONOOXYGENASE"/>
    <property type="match status" value="1"/>
</dbReference>
<comment type="caution">
    <text evidence="16">The sequence shown here is derived from an EMBL/GenBank/DDBJ whole genome shotgun (WGS) entry which is preliminary data.</text>
</comment>
<protein>
    <recommendedName>
        <fullName evidence="5">L-lysine N6-monooxygenase MbtG</fullName>
        <ecNumber evidence="4">1.14.13.59</ecNumber>
    </recommendedName>
    <alternativeName>
        <fullName evidence="14">Lysine 6-N-hydroxylase</fullName>
    </alternativeName>
    <alternativeName>
        <fullName evidence="13">Lysine N6-hydroxylase</fullName>
    </alternativeName>
    <alternativeName>
        <fullName evidence="11">Lysine-N-oxygenase</fullName>
    </alternativeName>
    <alternativeName>
        <fullName evidence="12">Mycobactin synthase protein G</fullName>
    </alternativeName>
</protein>
<evidence type="ECO:0000256" key="12">
    <source>
        <dbReference type="ARBA" id="ARBA00031158"/>
    </source>
</evidence>
<evidence type="ECO:0000256" key="11">
    <source>
        <dbReference type="ARBA" id="ARBA00029939"/>
    </source>
</evidence>
<sequence>MGTNDPGSYDVVGIGFGPANLALAIALEERQDALTARFFERKAALGWHRDMLVPSAKMQVSFLKDLVTFRNPASRFSFVSYLHAKNRLARFANKHDFFPTRMEFHDYLEWAETQFRDRVVYSADVLGLRLPERAEPGGPVDRLRVDVRRNGPDGPVSTEYARNVVISTGLVPRMPLAIERDRSVWHSSEFLSRFNGRDRASLRRVAVVGAGQSAAELTRFLYDELPDSTVYALMPSYGYAIADNTPFANEVFDPAAVDDYHAGSRRAKEATWRYHSNTNYSVVDDEVLASLYARAYDDEVSERHRLRFLRLSRATGVKQVADTAVVTYHSLETERSADLTVDAVVFATGYEAMSPERILGEAEPYCLRHPDGSLLVGRDYRLVTSPELRCGIYLQGGTEHTHGLASSLLSNLAMRGGDIAESLVEHSAHRSLSASPGQAVPSGRP</sequence>
<evidence type="ECO:0000256" key="8">
    <source>
        <dbReference type="ARBA" id="ARBA00022857"/>
    </source>
</evidence>
<dbReference type="InterPro" id="IPR036188">
    <property type="entry name" value="FAD/NAD-bd_sf"/>
</dbReference>
<evidence type="ECO:0000256" key="15">
    <source>
        <dbReference type="ARBA" id="ARBA00048407"/>
    </source>
</evidence>
<name>A0ABP9CWL5_9ACTN</name>
<dbReference type="Gene3D" id="3.50.50.60">
    <property type="entry name" value="FAD/NAD(P)-binding domain"/>
    <property type="match status" value="1"/>
</dbReference>
<evidence type="ECO:0000313" key="16">
    <source>
        <dbReference type="EMBL" id="GAA4818566.1"/>
    </source>
</evidence>
<evidence type="ECO:0000256" key="4">
    <source>
        <dbReference type="ARBA" id="ARBA00013076"/>
    </source>
</evidence>
<accession>A0ABP9CWL5</accession>
<keyword evidence="8" id="KW-0521">NADP</keyword>
<keyword evidence="6" id="KW-0285">Flavoprotein</keyword>
<keyword evidence="9" id="KW-0560">Oxidoreductase</keyword>
<dbReference type="InterPro" id="IPR025700">
    <property type="entry name" value="Lys/Orn_oxygenase"/>
</dbReference>
<gene>
    <name evidence="16" type="ORF">GCM10023220_59160</name>
</gene>
<dbReference type="SUPFAM" id="SSF51905">
    <property type="entry name" value="FAD/NAD(P)-binding domain"/>
    <property type="match status" value="2"/>
</dbReference>